<dbReference type="Gene3D" id="3.90.320.10">
    <property type="match status" value="1"/>
</dbReference>
<evidence type="ECO:0000313" key="4">
    <source>
        <dbReference type="Proteomes" id="UP000410492"/>
    </source>
</evidence>
<name>A0A653DLT7_CALMS</name>
<feature type="domain" description="SWIM-type" evidence="2">
    <location>
        <begin position="149"/>
        <end position="185"/>
    </location>
</feature>
<dbReference type="CDD" id="cd22343">
    <property type="entry name" value="PDDEXK_lambda_exonuclease-like"/>
    <property type="match status" value="1"/>
</dbReference>
<proteinExistence type="predicted"/>
<accession>A0A653DLT7</accession>
<keyword evidence="4" id="KW-1185">Reference proteome</keyword>
<dbReference type="Proteomes" id="UP000410492">
    <property type="component" value="Unassembled WGS sequence"/>
</dbReference>
<keyword evidence="1" id="KW-0479">Metal-binding</keyword>
<dbReference type="Pfam" id="PF09588">
    <property type="entry name" value="YqaJ"/>
    <property type="match status" value="1"/>
</dbReference>
<dbReference type="InterPro" id="IPR007527">
    <property type="entry name" value="Znf_SWIM"/>
</dbReference>
<sequence>MTTFFHPIIKDCCGCVKAFTVFWGLKTYKMAFVQKSAYFQLLEKDVAARYVEKIRVIQCVDPFCFLVEELSTALEDFPPITPFEIITYLVLTHSFYTNKQMEAYKSLAAYKFFEAGFVHDCGAKKIGHHIVVVGKVKHSQRMNEDPLRVWIICQVDGAVNSAHCTCMAGLSEVCSHIAAVLYAVEYMNTTWSKTSSTDVKAKWVNPACKSVPIMKLSDINLKAQKSRSDVVSPDDPACTIRALEGQALRAFLLKIKDDGDSAVLLRVVEPFATELSQETSCTPSIQNPYKYDVYKEEYELLAYADLCNLARQIDESISDEERQNVQLSTIGQNQCSEWYKQRAGRITGSSFKRVCHTSIVKPSLSTVKAICYPLEIHFKSKAVAWGLQHEARALNAYEEHQMKNHINFKMSKVGLCIEKENSFLAASPDSLVACDCCRSGCVEVKCPYLLKDSSFKEYLIKKIVF</sequence>
<dbReference type="EMBL" id="CAACVG010012832">
    <property type="protein sequence ID" value="VEN60949.1"/>
    <property type="molecule type" value="Genomic_DNA"/>
</dbReference>
<keyword evidence="1" id="KW-0863">Zinc-finger</keyword>
<dbReference type="GO" id="GO:0006281">
    <property type="term" value="P:DNA repair"/>
    <property type="evidence" value="ECO:0007669"/>
    <property type="project" value="UniProtKB-ARBA"/>
</dbReference>
<evidence type="ECO:0000313" key="3">
    <source>
        <dbReference type="EMBL" id="VEN60949.1"/>
    </source>
</evidence>
<dbReference type="InterPro" id="IPR011335">
    <property type="entry name" value="Restrct_endonuc-II-like"/>
</dbReference>
<dbReference type="InterPro" id="IPR019080">
    <property type="entry name" value="YqaJ_viral_recombinase"/>
</dbReference>
<evidence type="ECO:0000259" key="2">
    <source>
        <dbReference type="PROSITE" id="PS50966"/>
    </source>
</evidence>
<dbReference type="AlphaFoldDB" id="A0A653DLT7"/>
<dbReference type="GO" id="GO:0008270">
    <property type="term" value="F:zinc ion binding"/>
    <property type="evidence" value="ECO:0007669"/>
    <property type="project" value="UniProtKB-KW"/>
</dbReference>
<dbReference type="SUPFAM" id="SSF52980">
    <property type="entry name" value="Restriction endonuclease-like"/>
    <property type="match status" value="1"/>
</dbReference>
<dbReference type="InterPro" id="IPR011604">
    <property type="entry name" value="PDDEXK-like_dom_sf"/>
</dbReference>
<dbReference type="OrthoDB" id="6757988at2759"/>
<protein>
    <recommendedName>
        <fullName evidence="2">SWIM-type domain-containing protein</fullName>
    </recommendedName>
</protein>
<keyword evidence="1" id="KW-0862">Zinc</keyword>
<reference evidence="3 4" key="1">
    <citation type="submission" date="2019-01" db="EMBL/GenBank/DDBJ databases">
        <authorList>
            <person name="Sayadi A."/>
        </authorList>
    </citation>
    <scope>NUCLEOTIDE SEQUENCE [LARGE SCALE GENOMIC DNA]</scope>
</reference>
<dbReference type="PANTHER" id="PTHR47526">
    <property type="entry name" value="ATP-DEPENDENT DNA HELICASE"/>
    <property type="match status" value="1"/>
</dbReference>
<dbReference type="PROSITE" id="PS50966">
    <property type="entry name" value="ZF_SWIM"/>
    <property type="match status" value="1"/>
</dbReference>
<evidence type="ECO:0000256" key="1">
    <source>
        <dbReference type="PROSITE-ProRule" id="PRU00325"/>
    </source>
</evidence>
<gene>
    <name evidence="3" type="ORF">CALMAC_LOCUS18485</name>
</gene>
<organism evidence="3 4">
    <name type="scientific">Callosobruchus maculatus</name>
    <name type="common">Southern cowpea weevil</name>
    <name type="synonym">Pulse bruchid</name>
    <dbReference type="NCBI Taxonomy" id="64391"/>
    <lineage>
        <taxon>Eukaryota</taxon>
        <taxon>Metazoa</taxon>
        <taxon>Ecdysozoa</taxon>
        <taxon>Arthropoda</taxon>
        <taxon>Hexapoda</taxon>
        <taxon>Insecta</taxon>
        <taxon>Pterygota</taxon>
        <taxon>Neoptera</taxon>
        <taxon>Endopterygota</taxon>
        <taxon>Coleoptera</taxon>
        <taxon>Polyphaga</taxon>
        <taxon>Cucujiformia</taxon>
        <taxon>Chrysomeloidea</taxon>
        <taxon>Chrysomelidae</taxon>
        <taxon>Bruchinae</taxon>
        <taxon>Bruchini</taxon>
        <taxon>Callosobruchus</taxon>
    </lineage>
</organism>
<dbReference type="PANTHER" id="PTHR47526:SF4">
    <property type="entry name" value="SWIM-TYPE DOMAIN-CONTAINING PROTEIN"/>
    <property type="match status" value="1"/>
</dbReference>